<keyword evidence="4" id="KW-1185">Reference proteome</keyword>
<dbReference type="Proteomes" id="UP001266305">
    <property type="component" value="Unassembled WGS sequence"/>
</dbReference>
<dbReference type="EMBL" id="JASSZA010000001">
    <property type="protein sequence ID" value="KAK2121805.1"/>
    <property type="molecule type" value="Genomic_DNA"/>
</dbReference>
<keyword evidence="2" id="KW-0732">Signal</keyword>
<feature type="signal peptide" evidence="2">
    <location>
        <begin position="1"/>
        <end position="15"/>
    </location>
</feature>
<sequence>MGALCALLLPNLCMGWHEPGDGLKRSRHLHLKEEAAAQVHLAPLTRWGAAHELEGCELWASPPIPHWHPYGSNRAACVAGGSLSQAGAGDQLLEVTYSCRGVASAPPLLQEEEEEEEVAPLLYGAVIPVLNAEIRLGGVPHSAKASSQEQLGCQAMTQGLGTQRGLALLRGLGGPTAQEANDLPKGRWSEKG</sequence>
<name>A0ABQ9WJH0_SAGOE</name>
<evidence type="ECO:0000256" key="1">
    <source>
        <dbReference type="SAM" id="MobiDB-lite"/>
    </source>
</evidence>
<proteinExistence type="predicted"/>
<evidence type="ECO:0000256" key="2">
    <source>
        <dbReference type="SAM" id="SignalP"/>
    </source>
</evidence>
<gene>
    <name evidence="3" type="ORF">P7K49_003191</name>
</gene>
<comment type="caution">
    <text evidence="3">The sequence shown here is derived from an EMBL/GenBank/DDBJ whole genome shotgun (WGS) entry which is preliminary data.</text>
</comment>
<accession>A0ABQ9WJH0</accession>
<feature type="compositionally biased region" description="Basic and acidic residues" evidence="1">
    <location>
        <begin position="182"/>
        <end position="192"/>
    </location>
</feature>
<evidence type="ECO:0000313" key="4">
    <source>
        <dbReference type="Proteomes" id="UP001266305"/>
    </source>
</evidence>
<evidence type="ECO:0000313" key="3">
    <source>
        <dbReference type="EMBL" id="KAK2121805.1"/>
    </source>
</evidence>
<feature type="region of interest" description="Disordered" evidence="1">
    <location>
        <begin position="173"/>
        <end position="192"/>
    </location>
</feature>
<organism evidence="3 4">
    <name type="scientific">Saguinus oedipus</name>
    <name type="common">Cotton-top tamarin</name>
    <name type="synonym">Oedipomidas oedipus</name>
    <dbReference type="NCBI Taxonomy" id="9490"/>
    <lineage>
        <taxon>Eukaryota</taxon>
        <taxon>Metazoa</taxon>
        <taxon>Chordata</taxon>
        <taxon>Craniata</taxon>
        <taxon>Vertebrata</taxon>
        <taxon>Euteleostomi</taxon>
        <taxon>Mammalia</taxon>
        <taxon>Eutheria</taxon>
        <taxon>Euarchontoglires</taxon>
        <taxon>Primates</taxon>
        <taxon>Haplorrhini</taxon>
        <taxon>Platyrrhini</taxon>
        <taxon>Cebidae</taxon>
        <taxon>Callitrichinae</taxon>
        <taxon>Saguinus</taxon>
    </lineage>
</organism>
<protein>
    <submittedName>
        <fullName evidence="3">Uncharacterized protein</fullName>
    </submittedName>
</protein>
<feature type="chain" id="PRO_5046816091" evidence="2">
    <location>
        <begin position="16"/>
        <end position="192"/>
    </location>
</feature>
<reference evidence="3 4" key="1">
    <citation type="submission" date="2023-05" db="EMBL/GenBank/DDBJ databases">
        <title>B98-5 Cell Line De Novo Hybrid Assembly: An Optical Mapping Approach.</title>
        <authorList>
            <person name="Kananen K."/>
            <person name="Auerbach J.A."/>
            <person name="Kautto E."/>
            <person name="Blachly J.S."/>
        </authorList>
    </citation>
    <scope>NUCLEOTIDE SEQUENCE [LARGE SCALE GENOMIC DNA]</scope>
    <source>
        <strain evidence="3">B95-8</strain>
        <tissue evidence="3">Cell line</tissue>
    </source>
</reference>